<dbReference type="EMBL" id="AYSA01000325">
    <property type="protein sequence ID" value="ESZ93369.1"/>
    <property type="molecule type" value="Genomic_DNA"/>
</dbReference>
<proteinExistence type="predicted"/>
<evidence type="ECO:0000313" key="2">
    <source>
        <dbReference type="Proteomes" id="UP000019487"/>
    </source>
</evidence>
<dbReference type="Proteomes" id="UP000019487">
    <property type="component" value="Unassembled WGS sequence"/>
</dbReference>
<reference evidence="1 2" key="1">
    <citation type="journal article" date="2014" name="Genome Announc.">
        <title>Draft genome sequence of Sclerotinia borealis, a psychrophilic plant pathogenic fungus.</title>
        <authorList>
            <person name="Mardanov A.V."/>
            <person name="Beletsky A.V."/>
            <person name="Kadnikov V.V."/>
            <person name="Ignatov A.N."/>
            <person name="Ravin N.V."/>
        </authorList>
    </citation>
    <scope>NUCLEOTIDE SEQUENCE [LARGE SCALE GENOMIC DNA]</scope>
    <source>
        <strain evidence="2">F-4157</strain>
    </source>
</reference>
<protein>
    <submittedName>
        <fullName evidence="1">Uncharacterized protein</fullName>
    </submittedName>
</protein>
<gene>
    <name evidence="1" type="ORF">SBOR_6246</name>
</gene>
<name>W9CF28_SCLBF</name>
<sequence>MSSSSNSIAAKPDDSRPGMTAEVIKILSKFKPQALSLEESRDRHVEDKAERLRLRLLLRQNAAEDEEKIRSLQELSIPSLSYGWQEKDSSGFQDFFLSTMEGLMLTWSITRWESRSAMPPGFFSSVATYMTLECLRNRERFPNYPMSSRVTNYQVYMKWRNLKRSKGGESTIDRLWDTAIRIKQLSKPENL</sequence>
<keyword evidence="2" id="KW-1185">Reference proteome</keyword>
<dbReference type="AlphaFoldDB" id="W9CF28"/>
<evidence type="ECO:0000313" key="1">
    <source>
        <dbReference type="EMBL" id="ESZ93369.1"/>
    </source>
</evidence>
<accession>W9CF28</accession>
<comment type="caution">
    <text evidence="1">The sequence shown here is derived from an EMBL/GenBank/DDBJ whole genome shotgun (WGS) entry which is preliminary data.</text>
</comment>
<organism evidence="1 2">
    <name type="scientific">Sclerotinia borealis (strain F-4128)</name>
    <dbReference type="NCBI Taxonomy" id="1432307"/>
    <lineage>
        <taxon>Eukaryota</taxon>
        <taxon>Fungi</taxon>
        <taxon>Dikarya</taxon>
        <taxon>Ascomycota</taxon>
        <taxon>Pezizomycotina</taxon>
        <taxon>Leotiomycetes</taxon>
        <taxon>Helotiales</taxon>
        <taxon>Sclerotiniaceae</taxon>
        <taxon>Sclerotinia</taxon>
    </lineage>
</organism>
<dbReference type="HOGENOM" id="CLU_1422184_0_0_1"/>